<evidence type="ECO:0000313" key="7">
    <source>
        <dbReference type="Proteomes" id="UP001320148"/>
    </source>
</evidence>
<keyword evidence="3" id="KW-0238">DNA-binding</keyword>
<dbReference type="InterPro" id="IPR000847">
    <property type="entry name" value="LysR_HTH_N"/>
</dbReference>
<dbReference type="SUPFAM" id="SSF53850">
    <property type="entry name" value="Periplasmic binding protein-like II"/>
    <property type="match status" value="1"/>
</dbReference>
<evidence type="ECO:0000313" key="6">
    <source>
        <dbReference type="EMBL" id="BCS98922.1"/>
    </source>
</evidence>
<keyword evidence="2" id="KW-0805">Transcription regulation</keyword>
<organism evidence="6 7">
    <name type="scientific">Desulfoluna limicola</name>
    <dbReference type="NCBI Taxonomy" id="2810562"/>
    <lineage>
        <taxon>Bacteria</taxon>
        <taxon>Pseudomonadati</taxon>
        <taxon>Thermodesulfobacteriota</taxon>
        <taxon>Desulfobacteria</taxon>
        <taxon>Desulfobacterales</taxon>
        <taxon>Desulfolunaceae</taxon>
        <taxon>Desulfoluna</taxon>
    </lineage>
</organism>
<dbReference type="InterPro" id="IPR036390">
    <property type="entry name" value="WH_DNA-bd_sf"/>
</dbReference>
<dbReference type="RefSeq" id="WP_236890281.1">
    <property type="nucleotide sequence ID" value="NZ_AP024488.1"/>
</dbReference>
<reference evidence="6 7" key="1">
    <citation type="submission" date="2021-02" db="EMBL/GenBank/DDBJ databases">
        <title>Complete genome of Desulfoluna sp. strain ASN36.</title>
        <authorList>
            <person name="Takahashi A."/>
            <person name="Kojima H."/>
            <person name="Fukui M."/>
        </authorList>
    </citation>
    <scope>NUCLEOTIDE SEQUENCE [LARGE SCALE GENOMIC DNA]</scope>
    <source>
        <strain evidence="6 7">ASN36</strain>
    </source>
</reference>
<dbReference type="EMBL" id="AP024488">
    <property type="protein sequence ID" value="BCS98922.1"/>
    <property type="molecule type" value="Genomic_DNA"/>
</dbReference>
<evidence type="ECO:0000256" key="2">
    <source>
        <dbReference type="ARBA" id="ARBA00023015"/>
    </source>
</evidence>
<dbReference type="Proteomes" id="UP001320148">
    <property type="component" value="Chromosome"/>
</dbReference>
<dbReference type="PROSITE" id="PS50931">
    <property type="entry name" value="HTH_LYSR"/>
    <property type="match status" value="1"/>
</dbReference>
<keyword evidence="7" id="KW-1185">Reference proteome</keyword>
<name>A0ABM7PN26_9BACT</name>
<dbReference type="PRINTS" id="PR00039">
    <property type="entry name" value="HTHLYSR"/>
</dbReference>
<evidence type="ECO:0000256" key="1">
    <source>
        <dbReference type="ARBA" id="ARBA00009437"/>
    </source>
</evidence>
<keyword evidence="4" id="KW-0804">Transcription</keyword>
<dbReference type="Pfam" id="PF03466">
    <property type="entry name" value="LysR_substrate"/>
    <property type="match status" value="1"/>
</dbReference>
<protein>
    <submittedName>
        <fullName evidence="6">LysR family transcriptional regulator</fullName>
    </submittedName>
</protein>
<dbReference type="PANTHER" id="PTHR30126">
    <property type="entry name" value="HTH-TYPE TRANSCRIPTIONAL REGULATOR"/>
    <property type="match status" value="1"/>
</dbReference>
<evidence type="ECO:0000256" key="4">
    <source>
        <dbReference type="ARBA" id="ARBA00023163"/>
    </source>
</evidence>
<accession>A0ABM7PN26</accession>
<dbReference type="InterPro" id="IPR036388">
    <property type="entry name" value="WH-like_DNA-bd_sf"/>
</dbReference>
<dbReference type="InterPro" id="IPR005119">
    <property type="entry name" value="LysR_subst-bd"/>
</dbReference>
<dbReference type="CDD" id="cd05466">
    <property type="entry name" value="PBP2_LTTR_substrate"/>
    <property type="match status" value="1"/>
</dbReference>
<evidence type="ECO:0000256" key="3">
    <source>
        <dbReference type="ARBA" id="ARBA00023125"/>
    </source>
</evidence>
<sequence>MRFSLEYLEAFTTAVDAGSFSAAARRLGKAQSRVSTAISNLEVDLGVELFDRSGKYPVLTTDGEHLLREAREILRRCRAFSDHADRLAGGEAPLIRLVVDELMPSSILGELLEQFSEAFPHTDVELLIGTLGDVGEMVTSGRADAGIELPVGYPTGTCDWRLLGHMHFSLVAASHHPLAAMKKVTPRNLAPHRQLVVVSRGGDREPDAYRFADRIWQCESSQVIKELVLRGQGWAALARHQVADEVRTGRLVELPVTFVGGYFQCDICFVWEKDCPLSPPAEWLAETLAGILRASD</sequence>
<dbReference type="Gene3D" id="1.10.10.10">
    <property type="entry name" value="Winged helix-like DNA-binding domain superfamily/Winged helix DNA-binding domain"/>
    <property type="match status" value="1"/>
</dbReference>
<gene>
    <name evidence="6" type="ORF">DSLASN_45540</name>
</gene>
<evidence type="ECO:0000259" key="5">
    <source>
        <dbReference type="PROSITE" id="PS50931"/>
    </source>
</evidence>
<dbReference type="Pfam" id="PF00126">
    <property type="entry name" value="HTH_1"/>
    <property type="match status" value="1"/>
</dbReference>
<proteinExistence type="inferred from homology"/>
<comment type="similarity">
    <text evidence="1">Belongs to the LysR transcriptional regulatory family.</text>
</comment>
<feature type="domain" description="HTH lysR-type" evidence="5">
    <location>
        <begin position="3"/>
        <end position="60"/>
    </location>
</feature>
<dbReference type="PANTHER" id="PTHR30126:SF91">
    <property type="entry name" value="LYSR FAMILY TRANSCRIPTIONAL REGULATOR"/>
    <property type="match status" value="1"/>
</dbReference>
<dbReference type="Gene3D" id="3.40.190.290">
    <property type="match status" value="1"/>
</dbReference>
<dbReference type="SUPFAM" id="SSF46785">
    <property type="entry name" value="Winged helix' DNA-binding domain"/>
    <property type="match status" value="1"/>
</dbReference>